<dbReference type="Proteomes" id="UP000464262">
    <property type="component" value="Chromosome 1"/>
</dbReference>
<protein>
    <recommendedName>
        <fullName evidence="3">DUF2946 domain-containing protein</fullName>
    </recommendedName>
</protein>
<name>A0A7Z2YDP9_9VIBR</name>
<gene>
    <name evidence="1" type="ORF">GT360_08515</name>
</gene>
<reference evidence="1 2" key="1">
    <citation type="submission" date="2020-01" db="EMBL/GenBank/DDBJ databases">
        <title>Whole genome and functional gene identification of agarase of Vibrio HN897.</title>
        <authorList>
            <person name="Liu Y."/>
            <person name="Zhao Z."/>
        </authorList>
    </citation>
    <scope>NUCLEOTIDE SEQUENCE [LARGE SCALE GENOMIC DNA]</scope>
    <source>
        <strain evidence="1 2">HN897</strain>
    </source>
</reference>
<sequence>MNNQWQAIWVTLISIFSMLMSAYASSSPEMSFHIIETSHSVTEQQELTDCHSISSGMHHSTEQASDVDEHCNSGSGVHMCCTAACSSVHFPLTPTSELASTESSLAPYTHLTIGQKVVRLQTLLRPPSA</sequence>
<dbReference type="AlphaFoldDB" id="A0A7Z2YDP9"/>
<keyword evidence="2" id="KW-1185">Reference proteome</keyword>
<dbReference type="EMBL" id="CP047475">
    <property type="protein sequence ID" value="QIA63556.1"/>
    <property type="molecule type" value="Genomic_DNA"/>
</dbReference>
<dbReference type="RefSeq" id="WP_164648449.1">
    <property type="nucleotide sequence ID" value="NZ_CP047475.1"/>
</dbReference>
<organism evidence="1 2">
    <name type="scientific">Vibrio astriarenae</name>
    <dbReference type="NCBI Taxonomy" id="1481923"/>
    <lineage>
        <taxon>Bacteria</taxon>
        <taxon>Pseudomonadati</taxon>
        <taxon>Pseudomonadota</taxon>
        <taxon>Gammaproteobacteria</taxon>
        <taxon>Vibrionales</taxon>
        <taxon>Vibrionaceae</taxon>
        <taxon>Vibrio</taxon>
    </lineage>
</organism>
<accession>A0A7Z2YDP9</accession>
<evidence type="ECO:0008006" key="3">
    <source>
        <dbReference type="Google" id="ProtNLM"/>
    </source>
</evidence>
<evidence type="ECO:0000313" key="1">
    <source>
        <dbReference type="EMBL" id="QIA63556.1"/>
    </source>
</evidence>
<evidence type="ECO:0000313" key="2">
    <source>
        <dbReference type="Proteomes" id="UP000464262"/>
    </source>
</evidence>
<proteinExistence type="predicted"/>
<dbReference type="KEGG" id="vas:GT360_08515"/>